<sequence length="688" mass="80428">MNHFYYYELCEILSFVAAGKLAVLNSIEEESENYIQFFRKNHIDVINNENNQIQEKDLFFIYTIYSENGVNKIIDSGCEFILPIMEYSGQLPMQSLKERVAKLQGHFQNRTGKLILLSDQKTCDLFEELNFIPDFFINTSGFIESNTERVNPKPGVPRNAFFLIYTSVELGQLFEKLKYYQAFYFANDEKVHLPTVYLINKIGKLKRDKNVKVYYFNPPVLAAVKHPSENEKMIMDAFSKCTLYEFIGMLIEGKFHDSLVNHKLEYFTKDYMKEILHIPRLIQINQLKSLEDYESQYVNIKGGKRFTTDAPDQYKNIIHCFGSSQTYSFGVEDKYTFSSCLQRRVNKNYPDTYLVLNYGVVGYFACHMLKAMDNAQINEGDIIIFYTAIDSEYFFDFAVAADITTYNFQPMFQRPHNMGDVFIDTTHINHYGLEKLTEKAFKVMFTYKDILNDFSEIRTSKLNEPLNQITSNPEFANYLSYLAEEKIVDFNQKKIGSVVMNCNPFTLGHQYLIQFASESVDYLYIFLVEEDRSVFSFEDRYNMVKAGISKFDNVKLLRSGNFIISSITFPEYFTKETNKDVIIDPSLDLDIFGNCIAKALNISVRFAGEEPFDPITKQYNRFMENLLKKYDIKFVEIKRKEYLDSPISASRVRKLLKEGNLEEMKKIVPKTTYDYLLNCWKGLDSCHR</sequence>
<proteinExistence type="predicted"/>
<dbReference type="InterPro" id="IPR014729">
    <property type="entry name" value="Rossmann-like_a/b/a_fold"/>
</dbReference>
<keyword evidence="5" id="KW-1185">Reference proteome</keyword>
<reference evidence="4 5" key="1">
    <citation type="journal article" date="2009" name="Stand. Genomic Sci.">
        <title>Complete genome sequence of Desulfotomaculum acetoxidans type strain (5575).</title>
        <authorList>
            <person name="Spring S."/>
            <person name="Lapidus A."/>
            <person name="Schroder M."/>
            <person name="Gleim D."/>
            <person name="Sims D."/>
            <person name="Meincke L."/>
            <person name="Glavina Del Rio T."/>
            <person name="Tice H."/>
            <person name="Copeland A."/>
            <person name="Cheng J.F."/>
            <person name="Lucas S."/>
            <person name="Chen F."/>
            <person name="Nolan M."/>
            <person name="Bruce D."/>
            <person name="Goodwin L."/>
            <person name="Pitluck S."/>
            <person name="Ivanova N."/>
            <person name="Mavromatis K."/>
            <person name="Mikhailova N."/>
            <person name="Pati A."/>
            <person name="Chen A."/>
            <person name="Palaniappan K."/>
            <person name="Land M."/>
            <person name="Hauser L."/>
            <person name="Chang Y.J."/>
            <person name="Jeffries C.D."/>
            <person name="Chain P."/>
            <person name="Saunders E."/>
            <person name="Brettin T."/>
            <person name="Detter J.C."/>
            <person name="Goker M."/>
            <person name="Bristow J."/>
            <person name="Eisen J.A."/>
            <person name="Markowitz V."/>
            <person name="Hugenholtz P."/>
            <person name="Kyrpides N.C."/>
            <person name="Klenk H.P."/>
            <person name="Han C."/>
        </authorList>
    </citation>
    <scope>NUCLEOTIDE SEQUENCE [LARGE SCALE GENOMIC DNA]</scope>
    <source>
        <strain evidence="5">ATCC 49208 / DSM 771 / VKM B-1644</strain>
    </source>
</reference>
<dbReference type="Proteomes" id="UP000002217">
    <property type="component" value="Chromosome"/>
</dbReference>
<dbReference type="InterPro" id="IPR005216">
    <property type="entry name" value="Citrate_lyase_ligase"/>
</dbReference>
<evidence type="ECO:0000256" key="2">
    <source>
        <dbReference type="ARBA" id="ARBA00022840"/>
    </source>
</evidence>
<dbReference type="PANTHER" id="PTHR40599:SF1">
    <property type="entry name" value="[CITRATE [PRO-3S]-LYASE] LIGASE"/>
    <property type="match status" value="1"/>
</dbReference>
<name>C8W518_DESAS</name>
<dbReference type="HOGENOM" id="CLU_399945_0_0_9"/>
<dbReference type="InterPro" id="IPR004821">
    <property type="entry name" value="Cyt_trans-like"/>
</dbReference>
<keyword evidence="2" id="KW-0067">ATP-binding</keyword>
<dbReference type="RefSeq" id="WP_015756091.1">
    <property type="nucleotide sequence ID" value="NC_013216.1"/>
</dbReference>
<keyword evidence="4" id="KW-0808">Transferase</keyword>
<dbReference type="SUPFAM" id="SSF52266">
    <property type="entry name" value="SGNH hydrolase"/>
    <property type="match status" value="1"/>
</dbReference>
<dbReference type="eggNOG" id="COG3053">
    <property type="taxonomic scope" value="Bacteria"/>
</dbReference>
<dbReference type="GO" id="GO:0008771">
    <property type="term" value="F:[citrate (pro-3S)-lyase] ligase activity"/>
    <property type="evidence" value="ECO:0007669"/>
    <property type="project" value="UniProtKB-EC"/>
</dbReference>
<dbReference type="EMBL" id="CP001720">
    <property type="protein sequence ID" value="ACV61370.1"/>
    <property type="molecule type" value="Genomic_DNA"/>
</dbReference>
<dbReference type="GO" id="GO:0016740">
    <property type="term" value="F:transferase activity"/>
    <property type="evidence" value="ECO:0007669"/>
    <property type="project" value="UniProtKB-KW"/>
</dbReference>
<organism evidence="4 5">
    <name type="scientific">Desulfofarcimen acetoxidans (strain ATCC 49208 / DSM 771 / KCTC 5769 / VKM B-1644 / 5575)</name>
    <name type="common">Desulfotomaculum acetoxidans</name>
    <dbReference type="NCBI Taxonomy" id="485916"/>
    <lineage>
        <taxon>Bacteria</taxon>
        <taxon>Bacillati</taxon>
        <taxon>Bacillota</taxon>
        <taxon>Clostridia</taxon>
        <taxon>Eubacteriales</taxon>
        <taxon>Peptococcaceae</taxon>
        <taxon>Desulfofarcimen</taxon>
    </lineage>
</organism>
<dbReference type="PANTHER" id="PTHR40599">
    <property type="entry name" value="[CITRATE [PRO-3S]-LYASE] LIGASE"/>
    <property type="match status" value="1"/>
</dbReference>
<dbReference type="Gene3D" id="3.40.50.620">
    <property type="entry name" value="HUPs"/>
    <property type="match status" value="1"/>
</dbReference>
<dbReference type="SUPFAM" id="SSF52374">
    <property type="entry name" value="Nucleotidylyl transferase"/>
    <property type="match status" value="1"/>
</dbReference>
<feature type="domain" description="Citrate lyase ligase C-terminal" evidence="3">
    <location>
        <begin position="495"/>
        <end position="676"/>
    </location>
</feature>
<dbReference type="KEGG" id="dae:Dtox_0439"/>
<evidence type="ECO:0000313" key="4">
    <source>
        <dbReference type="EMBL" id="ACV61370.1"/>
    </source>
</evidence>
<evidence type="ECO:0000256" key="1">
    <source>
        <dbReference type="ARBA" id="ARBA00022741"/>
    </source>
</evidence>
<dbReference type="InterPro" id="IPR013166">
    <property type="entry name" value="Citrate_lyase_ligase_C"/>
</dbReference>
<dbReference type="NCBIfam" id="TIGR00125">
    <property type="entry name" value="cyt_tran_rel"/>
    <property type="match status" value="1"/>
</dbReference>
<dbReference type="SMART" id="SM00764">
    <property type="entry name" value="Citrate_ly_lig"/>
    <property type="match status" value="1"/>
</dbReference>
<evidence type="ECO:0000259" key="3">
    <source>
        <dbReference type="SMART" id="SM00764"/>
    </source>
</evidence>
<keyword evidence="1" id="KW-0547">Nucleotide-binding</keyword>
<dbReference type="Pfam" id="PF08218">
    <property type="entry name" value="Citrate_ly_lig"/>
    <property type="match status" value="1"/>
</dbReference>
<dbReference type="AlphaFoldDB" id="C8W518"/>
<protein>
    <submittedName>
        <fullName evidence="4">Cytidyltransferase-related domain protein</fullName>
        <ecNumber evidence="4">6.2.1.22</ecNumber>
    </submittedName>
</protein>
<evidence type="ECO:0000313" key="5">
    <source>
        <dbReference type="Proteomes" id="UP000002217"/>
    </source>
</evidence>
<accession>C8W518</accession>
<keyword evidence="4" id="KW-0436">Ligase</keyword>
<dbReference type="EC" id="6.2.1.22" evidence="4"/>
<dbReference type="GO" id="GO:0005524">
    <property type="term" value="F:ATP binding"/>
    <property type="evidence" value="ECO:0007669"/>
    <property type="project" value="UniProtKB-KW"/>
</dbReference>
<dbReference type="STRING" id="485916.Dtox_0439"/>
<dbReference type="OrthoDB" id="9779753at2"/>
<gene>
    <name evidence="4" type="ordered locus">Dtox_0439</name>
</gene>